<dbReference type="EMBL" id="WIXP02000012">
    <property type="protein sequence ID" value="KAF6202115.1"/>
    <property type="molecule type" value="Genomic_DNA"/>
</dbReference>
<dbReference type="SMART" id="SM00015">
    <property type="entry name" value="IQ"/>
    <property type="match status" value="1"/>
</dbReference>
<dbReference type="PROSITE" id="PS50096">
    <property type="entry name" value="IQ"/>
    <property type="match status" value="1"/>
</dbReference>
<dbReference type="OrthoDB" id="10028852at2759"/>
<gene>
    <name evidence="3" type="ORF">GE061_004513</name>
</gene>
<dbReference type="Pfam" id="PF16025">
    <property type="entry name" value="CaM_bind"/>
    <property type="match status" value="1"/>
</dbReference>
<feature type="compositionally biased region" description="Polar residues" evidence="2">
    <location>
        <begin position="208"/>
        <end position="217"/>
    </location>
</feature>
<dbReference type="AlphaFoldDB" id="A0A6A4IZL6"/>
<dbReference type="GO" id="GO:0007099">
    <property type="term" value="P:centriole replication"/>
    <property type="evidence" value="ECO:0007669"/>
    <property type="project" value="InterPro"/>
</dbReference>
<evidence type="ECO:0000256" key="1">
    <source>
        <dbReference type="SAM" id="Coils"/>
    </source>
</evidence>
<feature type="compositionally biased region" description="Basic and acidic residues" evidence="2">
    <location>
        <begin position="194"/>
        <end position="207"/>
    </location>
</feature>
<evidence type="ECO:0000313" key="4">
    <source>
        <dbReference type="Proteomes" id="UP000466442"/>
    </source>
</evidence>
<protein>
    <recommendedName>
        <fullName evidence="5">Centriolar coiled-coil protein of 110 kDa</fullName>
    </recommendedName>
</protein>
<dbReference type="CDD" id="cd23767">
    <property type="entry name" value="IQCD"/>
    <property type="match status" value="1"/>
</dbReference>
<dbReference type="GO" id="GO:0005814">
    <property type="term" value="C:centriole"/>
    <property type="evidence" value="ECO:0007669"/>
    <property type="project" value="InterPro"/>
</dbReference>
<evidence type="ECO:0008006" key="5">
    <source>
        <dbReference type="Google" id="ProtNLM"/>
    </source>
</evidence>
<feature type="region of interest" description="Disordered" evidence="2">
    <location>
        <begin position="180"/>
        <end position="231"/>
    </location>
</feature>
<organism evidence="3 4">
    <name type="scientific">Apolygus lucorum</name>
    <name type="common">Small green plant bug</name>
    <name type="synonym">Lygocoris lucorum</name>
    <dbReference type="NCBI Taxonomy" id="248454"/>
    <lineage>
        <taxon>Eukaryota</taxon>
        <taxon>Metazoa</taxon>
        <taxon>Ecdysozoa</taxon>
        <taxon>Arthropoda</taxon>
        <taxon>Hexapoda</taxon>
        <taxon>Insecta</taxon>
        <taxon>Pterygota</taxon>
        <taxon>Neoptera</taxon>
        <taxon>Paraneoptera</taxon>
        <taxon>Hemiptera</taxon>
        <taxon>Heteroptera</taxon>
        <taxon>Panheteroptera</taxon>
        <taxon>Cimicomorpha</taxon>
        <taxon>Miridae</taxon>
        <taxon>Mirini</taxon>
        <taxon>Apolygus</taxon>
    </lineage>
</organism>
<dbReference type="InterPro" id="IPR000048">
    <property type="entry name" value="IQ_motif_EF-hand-BS"/>
</dbReference>
<evidence type="ECO:0000256" key="2">
    <source>
        <dbReference type="SAM" id="MobiDB-lite"/>
    </source>
</evidence>
<accession>A0A6A4IZL6</accession>
<feature type="compositionally biased region" description="Low complexity" evidence="2">
    <location>
        <begin position="511"/>
        <end position="525"/>
    </location>
</feature>
<dbReference type="GO" id="GO:0032465">
    <property type="term" value="P:regulation of cytokinesis"/>
    <property type="evidence" value="ECO:0007669"/>
    <property type="project" value="InterPro"/>
</dbReference>
<dbReference type="GO" id="GO:1903723">
    <property type="term" value="P:negative regulation of centriole elongation"/>
    <property type="evidence" value="ECO:0007669"/>
    <property type="project" value="TreeGrafter"/>
</dbReference>
<dbReference type="GO" id="GO:0032053">
    <property type="term" value="P:ciliary basal body organization"/>
    <property type="evidence" value="ECO:0007669"/>
    <property type="project" value="TreeGrafter"/>
</dbReference>
<reference evidence="3" key="1">
    <citation type="journal article" date="2021" name="Mol. Ecol. Resour.">
        <title>Apolygus lucorum genome provides insights into omnivorousness and mesophyll feeding.</title>
        <authorList>
            <person name="Liu Y."/>
            <person name="Liu H."/>
            <person name="Wang H."/>
            <person name="Huang T."/>
            <person name="Liu B."/>
            <person name="Yang B."/>
            <person name="Yin L."/>
            <person name="Li B."/>
            <person name="Zhang Y."/>
            <person name="Zhang S."/>
            <person name="Jiang F."/>
            <person name="Zhang X."/>
            <person name="Ren Y."/>
            <person name="Wang B."/>
            <person name="Wang S."/>
            <person name="Lu Y."/>
            <person name="Wu K."/>
            <person name="Fan W."/>
            <person name="Wang G."/>
        </authorList>
    </citation>
    <scope>NUCLEOTIDE SEQUENCE</scope>
    <source>
        <strain evidence="3">12Hb</strain>
    </source>
</reference>
<dbReference type="Pfam" id="PF00612">
    <property type="entry name" value="IQ"/>
    <property type="match status" value="1"/>
</dbReference>
<keyword evidence="4" id="KW-1185">Reference proteome</keyword>
<comment type="caution">
    <text evidence="3">The sequence shown here is derived from an EMBL/GenBank/DDBJ whole genome shotgun (WGS) entry which is preliminary data.</text>
</comment>
<sequence>MTAPYKSIIKINGQPILPPVVTDCQRPLLRRYKEEAVKIEAEIAERARRLEEERAVQEAATRIEAEIEERVRRSKEERALQEEAMQIEAARAMQSRDELARREALLHNSDRLDDSIVSNMDTAQVMNFIEHALRDSSHNEEVQNLKMAIFNELLKYGGTSPEMRRVDSMDTLHNIEDFSNAAESSREVSPTKSFHSERSLPKTDLDVSSRSNKTSSPRLERSPGSAVDLVGPRMSLSYPSASLMETGYVPSVPGASPEVQSETPLLIRRNSYTLESPSPSVLQYLKSLQIDEEMSADKKAKRNLNQLWSEVLSSSSTDTNVVPMDTNVTPENHSAASWKSEIGPPSVDNTSIVMNKIVESKSNHVLFDQDQLNSNISPKATNICTKKNYKENNNNLSNIEKAAAKIQAGVRGYLTRRLLKTAKVVELKNAIRDSLVTALQMHSEITVSKAELELHRQLTLQIESLCDEWHQIFFELTPQERMRIIQVDRTKAKNPKPKKPFLMRKSRSRVSMSTSATSLTSSTSSIAARPKSLPLMKPAHASSASNFKAWK</sequence>
<feature type="compositionally biased region" description="Basic residues" evidence="2">
    <location>
        <begin position="492"/>
        <end position="508"/>
    </location>
</feature>
<proteinExistence type="predicted"/>
<dbReference type="Proteomes" id="UP000466442">
    <property type="component" value="Linkage Group LG12"/>
</dbReference>
<feature type="compositionally biased region" description="Polar residues" evidence="2">
    <location>
        <begin position="542"/>
        <end position="551"/>
    </location>
</feature>
<keyword evidence="1" id="KW-0175">Coiled coil</keyword>
<dbReference type="PANTHER" id="PTHR13594">
    <property type="entry name" value="CENTRIOLAR COILED-COIL PROTEIN OF 110 KDA"/>
    <property type="match status" value="1"/>
</dbReference>
<name>A0A6A4IZL6_APOLU</name>
<evidence type="ECO:0000313" key="3">
    <source>
        <dbReference type="EMBL" id="KAF6202115.1"/>
    </source>
</evidence>
<dbReference type="InterPro" id="IPR033207">
    <property type="entry name" value="CCP110"/>
</dbReference>
<feature type="region of interest" description="Disordered" evidence="2">
    <location>
        <begin position="490"/>
        <end position="551"/>
    </location>
</feature>
<dbReference type="PANTHER" id="PTHR13594:SF1">
    <property type="entry name" value="CENTRIOLAR COILED-COIL PROTEIN OF 110 KDA"/>
    <property type="match status" value="1"/>
</dbReference>
<feature type="coiled-coil region" evidence="1">
    <location>
        <begin position="29"/>
        <end position="84"/>
    </location>
</feature>
<feature type="compositionally biased region" description="Polar residues" evidence="2">
    <location>
        <begin position="181"/>
        <end position="193"/>
    </location>
</feature>